<reference evidence="2" key="1">
    <citation type="submission" date="2019-12" db="EMBL/GenBank/DDBJ databases">
        <title>An insight into the sialome of adult female Ixodes ricinus ticks feeding for 6 days.</title>
        <authorList>
            <person name="Perner J."/>
            <person name="Ribeiro J.M.C."/>
        </authorList>
    </citation>
    <scope>NUCLEOTIDE SEQUENCE</scope>
    <source>
        <strain evidence="2">Semi-engorged</strain>
        <tissue evidence="2">Salivary glands</tissue>
    </source>
</reference>
<proteinExistence type="predicted"/>
<protein>
    <submittedName>
        <fullName evidence="2">Putative secreted protein</fullName>
    </submittedName>
</protein>
<feature type="chain" id="PRO_5025691614" evidence="1">
    <location>
        <begin position="20"/>
        <end position="154"/>
    </location>
</feature>
<evidence type="ECO:0000256" key="1">
    <source>
        <dbReference type="SAM" id="SignalP"/>
    </source>
</evidence>
<name>A0A6B0UWP8_IXORI</name>
<feature type="signal peptide" evidence="1">
    <location>
        <begin position="1"/>
        <end position="19"/>
    </location>
</feature>
<evidence type="ECO:0000313" key="2">
    <source>
        <dbReference type="EMBL" id="MXU93934.1"/>
    </source>
</evidence>
<keyword evidence="1" id="KW-0732">Signal</keyword>
<dbReference type="AlphaFoldDB" id="A0A6B0UWP8"/>
<organism evidence="2">
    <name type="scientific">Ixodes ricinus</name>
    <name type="common">Common tick</name>
    <name type="synonym">Acarus ricinus</name>
    <dbReference type="NCBI Taxonomy" id="34613"/>
    <lineage>
        <taxon>Eukaryota</taxon>
        <taxon>Metazoa</taxon>
        <taxon>Ecdysozoa</taxon>
        <taxon>Arthropoda</taxon>
        <taxon>Chelicerata</taxon>
        <taxon>Arachnida</taxon>
        <taxon>Acari</taxon>
        <taxon>Parasitiformes</taxon>
        <taxon>Ixodida</taxon>
        <taxon>Ixodoidea</taxon>
        <taxon>Ixodidae</taxon>
        <taxon>Ixodinae</taxon>
        <taxon>Ixodes</taxon>
    </lineage>
</organism>
<accession>A0A6B0UWP8</accession>
<sequence length="154" mass="16875">MGHSTTFFGLSIFFFSALGVRQGTQKLGSWPSFPLVMLDTLGFSSSSANLFPFADANGVLTMVLSFFTKDCALDLCSAAASSASSFSSLLFWASYSLSRRAFSALRRMMYSKMASLSNRKPSGVMTGFRHGCKDRQQQSKSLTASLPKRIFWVP</sequence>
<dbReference type="EMBL" id="GIFC01011851">
    <property type="protein sequence ID" value="MXU93934.1"/>
    <property type="molecule type" value="Transcribed_RNA"/>
</dbReference>